<feature type="region of interest" description="Disordered" evidence="1">
    <location>
        <begin position="41"/>
        <end position="66"/>
    </location>
</feature>
<proteinExistence type="predicted"/>
<accession>A0A8X6LJ30</accession>
<dbReference type="Proteomes" id="UP000887116">
    <property type="component" value="Unassembled WGS sequence"/>
</dbReference>
<feature type="non-terminal residue" evidence="2">
    <location>
        <position position="1"/>
    </location>
</feature>
<organism evidence="2 3">
    <name type="scientific">Trichonephila clavata</name>
    <name type="common">Joro spider</name>
    <name type="synonym">Nephila clavata</name>
    <dbReference type="NCBI Taxonomy" id="2740835"/>
    <lineage>
        <taxon>Eukaryota</taxon>
        <taxon>Metazoa</taxon>
        <taxon>Ecdysozoa</taxon>
        <taxon>Arthropoda</taxon>
        <taxon>Chelicerata</taxon>
        <taxon>Arachnida</taxon>
        <taxon>Araneae</taxon>
        <taxon>Araneomorphae</taxon>
        <taxon>Entelegynae</taxon>
        <taxon>Araneoidea</taxon>
        <taxon>Nephilidae</taxon>
        <taxon>Trichonephila</taxon>
    </lineage>
</organism>
<dbReference type="AlphaFoldDB" id="A0A8X6LJ30"/>
<keyword evidence="3" id="KW-1185">Reference proteome</keyword>
<evidence type="ECO:0000256" key="1">
    <source>
        <dbReference type="SAM" id="MobiDB-lite"/>
    </source>
</evidence>
<dbReference type="EMBL" id="BMAO01026817">
    <property type="protein sequence ID" value="GFR12671.1"/>
    <property type="molecule type" value="Genomic_DNA"/>
</dbReference>
<comment type="caution">
    <text evidence="2">The sequence shown here is derived from an EMBL/GenBank/DDBJ whole genome shotgun (WGS) entry which is preliminary data.</text>
</comment>
<protein>
    <submittedName>
        <fullName evidence="2">Uncharacterized protein</fullName>
    </submittedName>
</protein>
<evidence type="ECO:0000313" key="3">
    <source>
        <dbReference type="Proteomes" id="UP000887116"/>
    </source>
</evidence>
<reference evidence="2" key="1">
    <citation type="submission" date="2020-07" db="EMBL/GenBank/DDBJ databases">
        <title>Multicomponent nature underlies the extraordinary mechanical properties of spider dragline silk.</title>
        <authorList>
            <person name="Kono N."/>
            <person name="Nakamura H."/>
            <person name="Mori M."/>
            <person name="Yoshida Y."/>
            <person name="Ohtoshi R."/>
            <person name="Malay A.D."/>
            <person name="Moran D.A.P."/>
            <person name="Tomita M."/>
            <person name="Numata K."/>
            <person name="Arakawa K."/>
        </authorList>
    </citation>
    <scope>NUCLEOTIDE SEQUENCE</scope>
</reference>
<dbReference type="OrthoDB" id="10436866at2759"/>
<gene>
    <name evidence="2" type="ORF">TNCT_340961</name>
</gene>
<name>A0A8X6LJ30_TRICU</name>
<sequence>NHRETTIDPPLLIRECCPAFRFKSSDTGDWISRKPYFTRGSPMSRTYPMPAEEKQESFDTMDPWTQ</sequence>
<evidence type="ECO:0000313" key="2">
    <source>
        <dbReference type="EMBL" id="GFR12671.1"/>
    </source>
</evidence>